<evidence type="ECO:0000313" key="9">
    <source>
        <dbReference type="EMBL" id="KAF4628448.1"/>
    </source>
</evidence>
<feature type="domain" description="Amidase" evidence="8">
    <location>
        <begin position="191"/>
        <end position="644"/>
    </location>
</feature>
<evidence type="ECO:0000313" key="10">
    <source>
        <dbReference type="Proteomes" id="UP000566819"/>
    </source>
</evidence>
<evidence type="ECO:0000256" key="6">
    <source>
        <dbReference type="ARBA" id="ARBA00047407"/>
    </source>
</evidence>
<reference evidence="9 10" key="1">
    <citation type="submission" date="2020-03" db="EMBL/GenBank/DDBJ databases">
        <title>Draft Genome Sequence of Cudoniella acicularis.</title>
        <authorList>
            <person name="Buettner E."/>
            <person name="Kellner H."/>
        </authorList>
    </citation>
    <scope>NUCLEOTIDE SEQUENCE [LARGE SCALE GENOMIC DNA]</scope>
    <source>
        <strain evidence="9 10">DSM 108380</strain>
    </source>
</reference>
<dbReference type="HAMAP" id="MF_00120">
    <property type="entry name" value="GatA"/>
    <property type="match status" value="1"/>
</dbReference>
<feature type="active site" description="Acyl-ester intermediate" evidence="7">
    <location>
        <position position="298"/>
    </location>
</feature>
<dbReference type="AlphaFoldDB" id="A0A8H4RF55"/>
<evidence type="ECO:0000256" key="2">
    <source>
        <dbReference type="ARBA" id="ARBA00022598"/>
    </source>
</evidence>
<dbReference type="InterPro" id="IPR036928">
    <property type="entry name" value="AS_sf"/>
</dbReference>
<dbReference type="EC" id="6.3.5.7" evidence="7"/>
<evidence type="ECO:0000256" key="4">
    <source>
        <dbReference type="ARBA" id="ARBA00022840"/>
    </source>
</evidence>
<evidence type="ECO:0000256" key="3">
    <source>
        <dbReference type="ARBA" id="ARBA00022741"/>
    </source>
</evidence>
<keyword evidence="10" id="KW-1185">Reference proteome</keyword>
<dbReference type="GO" id="GO:0005524">
    <property type="term" value="F:ATP binding"/>
    <property type="evidence" value="ECO:0007669"/>
    <property type="project" value="UniProtKB-KW"/>
</dbReference>
<comment type="similarity">
    <text evidence="1 7">Belongs to the amidase family. GatA subfamily.</text>
</comment>
<keyword evidence="4 7" id="KW-0067">ATP-binding</keyword>
<comment type="function">
    <text evidence="7">Allows the formation of correctly charged Gln-tRNA(Gln) through the transamidation of misacylated Glu-tRNA(Gln) in the mitochondria. The reaction takes place in the presence of glutamine and ATP through an activated gamma-phospho-Glu-tRNA(Gln).</text>
</comment>
<dbReference type="GO" id="GO:0030956">
    <property type="term" value="C:glutamyl-tRNA(Gln) amidotransferase complex"/>
    <property type="evidence" value="ECO:0007669"/>
    <property type="project" value="UniProtKB-UniRule"/>
</dbReference>
<keyword evidence="3 7" id="KW-0547">Nucleotide-binding</keyword>
<dbReference type="Gene3D" id="3.90.1300.10">
    <property type="entry name" value="Amidase signature (AS) domain"/>
    <property type="match status" value="1"/>
</dbReference>
<comment type="catalytic activity">
    <reaction evidence="6 7">
        <text>L-glutamyl-tRNA(Gln) + L-glutamine + ATP + H2O = L-glutaminyl-tRNA(Gln) + L-glutamate + ADP + phosphate + H(+)</text>
        <dbReference type="Rhea" id="RHEA:17521"/>
        <dbReference type="Rhea" id="RHEA-COMP:9681"/>
        <dbReference type="Rhea" id="RHEA-COMP:9684"/>
        <dbReference type="ChEBI" id="CHEBI:15377"/>
        <dbReference type="ChEBI" id="CHEBI:15378"/>
        <dbReference type="ChEBI" id="CHEBI:29985"/>
        <dbReference type="ChEBI" id="CHEBI:30616"/>
        <dbReference type="ChEBI" id="CHEBI:43474"/>
        <dbReference type="ChEBI" id="CHEBI:58359"/>
        <dbReference type="ChEBI" id="CHEBI:78520"/>
        <dbReference type="ChEBI" id="CHEBI:78521"/>
        <dbReference type="ChEBI" id="CHEBI:456216"/>
        <dbReference type="EC" id="6.3.5.7"/>
    </reaction>
</comment>
<dbReference type="GO" id="GO:0032543">
    <property type="term" value="P:mitochondrial translation"/>
    <property type="evidence" value="ECO:0007669"/>
    <property type="project" value="UniProtKB-UniRule"/>
</dbReference>
<dbReference type="GO" id="GO:0005739">
    <property type="term" value="C:mitochondrion"/>
    <property type="evidence" value="ECO:0007669"/>
    <property type="project" value="UniProtKB-SubCell"/>
</dbReference>
<keyword evidence="2 7" id="KW-0436">Ligase</keyword>
<dbReference type="InterPro" id="IPR000120">
    <property type="entry name" value="Amidase"/>
</dbReference>
<dbReference type="EMBL" id="JAAMPI010000811">
    <property type="protein sequence ID" value="KAF4628448.1"/>
    <property type="molecule type" value="Genomic_DNA"/>
</dbReference>
<name>A0A8H4RF55_9HELO</name>
<organism evidence="9 10">
    <name type="scientific">Cudoniella acicularis</name>
    <dbReference type="NCBI Taxonomy" id="354080"/>
    <lineage>
        <taxon>Eukaryota</taxon>
        <taxon>Fungi</taxon>
        <taxon>Dikarya</taxon>
        <taxon>Ascomycota</taxon>
        <taxon>Pezizomycotina</taxon>
        <taxon>Leotiomycetes</taxon>
        <taxon>Helotiales</taxon>
        <taxon>Tricladiaceae</taxon>
        <taxon>Cudoniella</taxon>
    </lineage>
</organism>
<evidence type="ECO:0000256" key="1">
    <source>
        <dbReference type="ARBA" id="ARBA00008069"/>
    </source>
</evidence>
<evidence type="ECO:0000256" key="7">
    <source>
        <dbReference type="HAMAP-Rule" id="MF_03150"/>
    </source>
</evidence>
<accession>A0A8H4RF55</accession>
<dbReference type="OrthoDB" id="421993at2759"/>
<protein>
    <recommendedName>
        <fullName evidence="7">Glutamyl-tRNA(Gln) amidotransferase subunit A, mitochondrial</fullName>
        <shortName evidence="7">Glu-AdT subunit A</shortName>
        <ecNumber evidence="7">6.3.5.7</ecNumber>
    </recommendedName>
</protein>
<dbReference type="SUPFAM" id="SSF75304">
    <property type="entry name" value="Amidase signature (AS) enzymes"/>
    <property type="match status" value="1"/>
</dbReference>
<proteinExistence type="inferred from homology"/>
<keyword evidence="5 7" id="KW-0648">Protein biosynthesis</keyword>
<dbReference type="GO" id="GO:0050567">
    <property type="term" value="F:glutaminyl-tRNA synthase (glutamine-hydrolyzing) activity"/>
    <property type="evidence" value="ECO:0007669"/>
    <property type="project" value="UniProtKB-UniRule"/>
</dbReference>
<dbReference type="Pfam" id="PF01425">
    <property type="entry name" value="Amidase"/>
    <property type="match status" value="1"/>
</dbReference>
<feature type="active site" description="Charge relay system" evidence="7">
    <location>
        <position position="274"/>
    </location>
</feature>
<dbReference type="GO" id="GO:0070681">
    <property type="term" value="P:glutaminyl-tRNAGln biosynthesis via transamidation"/>
    <property type="evidence" value="ECO:0007669"/>
    <property type="project" value="UniProtKB-UniRule"/>
</dbReference>
<dbReference type="InterPro" id="IPR004412">
    <property type="entry name" value="GatA"/>
</dbReference>
<dbReference type="PANTHER" id="PTHR11895:SF7">
    <property type="entry name" value="GLUTAMYL-TRNA(GLN) AMIDOTRANSFERASE SUBUNIT A, MITOCHONDRIAL"/>
    <property type="match status" value="1"/>
</dbReference>
<dbReference type="PROSITE" id="PS00571">
    <property type="entry name" value="AMIDASES"/>
    <property type="match status" value="1"/>
</dbReference>
<dbReference type="Proteomes" id="UP000566819">
    <property type="component" value="Unassembled WGS sequence"/>
</dbReference>
<feature type="active site" description="Charge relay system" evidence="7">
    <location>
        <position position="194"/>
    </location>
</feature>
<evidence type="ECO:0000259" key="8">
    <source>
        <dbReference type="Pfam" id="PF01425"/>
    </source>
</evidence>
<comment type="caution">
    <text evidence="9">The sequence shown here is derived from an EMBL/GenBank/DDBJ whole genome shotgun (WGS) entry which is preliminary data.</text>
</comment>
<gene>
    <name evidence="9" type="ORF">G7Y89_g9705</name>
</gene>
<dbReference type="InterPro" id="IPR020556">
    <property type="entry name" value="Amidase_CS"/>
</dbReference>
<dbReference type="PANTHER" id="PTHR11895">
    <property type="entry name" value="TRANSAMIDASE"/>
    <property type="match status" value="1"/>
</dbReference>
<comment type="subcellular location">
    <subcellularLocation>
        <location evidence="7">Mitochondrion</location>
    </subcellularLocation>
</comment>
<comment type="subunit">
    <text evidence="7">Subunit of the heterotrimeric GatCAB amidotransferase (AdT) complex, composed of A, B and C subunits.</text>
</comment>
<dbReference type="InterPro" id="IPR023631">
    <property type="entry name" value="Amidase_dom"/>
</dbReference>
<evidence type="ECO:0000256" key="5">
    <source>
        <dbReference type="ARBA" id="ARBA00022917"/>
    </source>
</evidence>
<sequence>MPRLPSVCICGSGADGCSAATSENNMAAHVQVGFVILALVISDEVEASNAIVKLCSSTLNHNFSAIIPTQHAYPRGTLPLPAAVLRIGIASQQMPPSTPWLWSKSRAAVVAQTATLATKAAPSKAQAAAARHRRLRHEATKGPKAKTSLNAFISTEEPVRVAIPPPHPNPNPAIVPVPPGLSEWVSVVSSMAVKDNIVTSKHRTTCGSRFLENHLSPFEAHVVEQARRFSVPISGKTNLDEFGMGSHSTNSYFGSVTNINLNPHRAPARSAGGSSGGSAVAVASGQCTVALGTDTGGSVRLPAAYTKTIGFKPSYGLLSRWGVIPYANSLDTVGILASKPSQILNTLSILRPHGKHNLVSSSAKTNPTRDPTLLSKQFWDRAMRQLRDQLFSQQYAALLPGEINFSKLRIGVPMEYNIAELEPAVRSAWQRALEVLQNNGATVVPISLPSTKHALSAYYIIAPAEAASNLSKYDGVRYGSRSSSADGAGDVLYSMTRGEGFGEEVKRRILLGSYTLSSEAIDNYFIKAQKIRRLVQRDFDRVFGVQNPLRPPQQFDLSDIDDSVQLRDKLGPAEVDFIVCPTAPTLPPSLSDVLQQTPVDTYMNDVFTVPASLAGLPSISIPITGNKQVAGIQIIGQYSDDARVITMASRLMKFCLGYSSKNLNTQHHYSYKPLELERAKPREEIDKEFADALATWHASEE</sequence>
<keyword evidence="7" id="KW-0496">Mitochondrion</keyword>